<organism evidence="1">
    <name type="scientific">Lygus hesperus</name>
    <name type="common">Western plant bug</name>
    <dbReference type="NCBI Taxonomy" id="30085"/>
    <lineage>
        <taxon>Eukaryota</taxon>
        <taxon>Metazoa</taxon>
        <taxon>Ecdysozoa</taxon>
        <taxon>Arthropoda</taxon>
        <taxon>Hexapoda</taxon>
        <taxon>Insecta</taxon>
        <taxon>Pterygota</taxon>
        <taxon>Neoptera</taxon>
        <taxon>Paraneoptera</taxon>
        <taxon>Hemiptera</taxon>
        <taxon>Heteroptera</taxon>
        <taxon>Panheteroptera</taxon>
        <taxon>Cimicomorpha</taxon>
        <taxon>Miridae</taxon>
        <taxon>Mirini</taxon>
        <taxon>Lygus</taxon>
    </lineage>
</organism>
<dbReference type="EMBL" id="GBHO01018816">
    <property type="protein sequence ID" value="JAG24788.1"/>
    <property type="molecule type" value="Transcribed_RNA"/>
</dbReference>
<evidence type="ECO:0000313" key="1">
    <source>
        <dbReference type="EMBL" id="JAG24788.1"/>
    </source>
</evidence>
<protein>
    <recommendedName>
        <fullName evidence="2">Peptidase A2 domain-containing protein</fullName>
    </recommendedName>
</protein>
<gene>
    <name evidence="1" type="ORF">CM83_8929</name>
</gene>
<proteinExistence type="predicted"/>
<name>A0A0A9Y0Y7_LYGHE</name>
<dbReference type="Gene3D" id="2.40.70.10">
    <property type="entry name" value="Acid Proteases"/>
    <property type="match status" value="1"/>
</dbReference>
<feature type="non-terminal residue" evidence="1">
    <location>
        <position position="210"/>
    </location>
</feature>
<accession>A0A0A9Y0Y7</accession>
<dbReference type="SUPFAM" id="SSF50630">
    <property type="entry name" value="Acid proteases"/>
    <property type="match status" value="1"/>
</dbReference>
<dbReference type="GO" id="GO:0004190">
    <property type="term" value="F:aspartic-type endopeptidase activity"/>
    <property type="evidence" value="ECO:0007669"/>
    <property type="project" value="InterPro"/>
</dbReference>
<reference evidence="1" key="1">
    <citation type="journal article" date="2014" name="PLoS ONE">
        <title>Transcriptome-Based Identification of ABC Transporters in the Western Tarnished Plant Bug Lygus hesperus.</title>
        <authorList>
            <person name="Hull J.J."/>
            <person name="Chaney K."/>
            <person name="Geib S.M."/>
            <person name="Fabrick J.A."/>
            <person name="Brent C.S."/>
            <person name="Walsh D."/>
            <person name="Lavine L.C."/>
        </authorList>
    </citation>
    <scope>NUCLEOTIDE SEQUENCE</scope>
</reference>
<dbReference type="GO" id="GO:0006508">
    <property type="term" value="P:proteolysis"/>
    <property type="evidence" value="ECO:0007669"/>
    <property type="project" value="InterPro"/>
</dbReference>
<dbReference type="InterPro" id="IPR021109">
    <property type="entry name" value="Peptidase_aspartic_dom_sf"/>
</dbReference>
<dbReference type="AlphaFoldDB" id="A0A0A9Y0Y7"/>
<reference evidence="1" key="2">
    <citation type="submission" date="2014-07" db="EMBL/GenBank/DDBJ databases">
        <authorList>
            <person name="Hull J."/>
        </authorList>
    </citation>
    <scope>NUCLEOTIDE SEQUENCE</scope>
</reference>
<dbReference type="PROSITE" id="PS00141">
    <property type="entry name" value="ASP_PROTEASE"/>
    <property type="match status" value="1"/>
</dbReference>
<sequence length="210" mass="23737">MGNCPVIIVKIEDITSYALVDTGADLSLMAANFFRNHRKELSGQTLPLGKIQLTAANGKPLITLRKQYFFKIKINNSTIVHPFIIVEELSWPVIIGADFMREGGGIIDFKQNVVKITSQQQLEEVPICHQGSPANIAIVDMDRNDIQRAIQEWTSPALNEEQIWETKQNLMAANQIFSKIPGCLDTYEHKIEVTDEQGFRKRTYPVPKKV</sequence>
<dbReference type="CDD" id="cd00303">
    <property type="entry name" value="retropepsin_like"/>
    <property type="match status" value="1"/>
</dbReference>
<dbReference type="InterPro" id="IPR001969">
    <property type="entry name" value="Aspartic_peptidase_AS"/>
</dbReference>
<evidence type="ECO:0008006" key="2">
    <source>
        <dbReference type="Google" id="ProtNLM"/>
    </source>
</evidence>